<keyword evidence="5" id="KW-0645">Protease</keyword>
<evidence type="ECO:0000313" key="6">
    <source>
        <dbReference type="Proteomes" id="UP001185012"/>
    </source>
</evidence>
<name>A0ABU1IIS4_9BACL</name>
<dbReference type="InterPro" id="IPR036005">
    <property type="entry name" value="Creatinase/aminopeptidase-like"/>
</dbReference>
<evidence type="ECO:0000256" key="1">
    <source>
        <dbReference type="ARBA" id="ARBA00022723"/>
    </source>
</evidence>
<dbReference type="InterPro" id="IPR001714">
    <property type="entry name" value="Pept_M24_MAP"/>
</dbReference>
<protein>
    <submittedName>
        <fullName evidence="5">Xaa-Pro aminopeptidase</fullName>
        <ecNumber evidence="5">3.4.11.9</ecNumber>
    </submittedName>
</protein>
<dbReference type="PANTHER" id="PTHR46112:SF3">
    <property type="entry name" value="AMINOPEPTIDASE YPDF"/>
    <property type="match status" value="1"/>
</dbReference>
<dbReference type="EC" id="3.4.11.9" evidence="5"/>
<organism evidence="5 6">
    <name type="scientific">Desmospora profundinema</name>
    <dbReference type="NCBI Taxonomy" id="1571184"/>
    <lineage>
        <taxon>Bacteria</taxon>
        <taxon>Bacillati</taxon>
        <taxon>Bacillota</taxon>
        <taxon>Bacilli</taxon>
        <taxon>Bacillales</taxon>
        <taxon>Thermoactinomycetaceae</taxon>
        <taxon>Desmospora</taxon>
    </lineage>
</organism>
<dbReference type="InterPro" id="IPR029149">
    <property type="entry name" value="Creatin/AminoP/Spt16_N"/>
</dbReference>
<dbReference type="SUPFAM" id="SSF53092">
    <property type="entry name" value="Creatinase/prolidase N-terminal domain"/>
    <property type="match status" value="1"/>
</dbReference>
<dbReference type="Pfam" id="PF00557">
    <property type="entry name" value="Peptidase_M24"/>
    <property type="match status" value="1"/>
</dbReference>
<feature type="domain" description="Creatinase N-terminal" evidence="4">
    <location>
        <begin position="4"/>
        <end position="129"/>
    </location>
</feature>
<keyword evidence="2 5" id="KW-0378">Hydrolase</keyword>
<dbReference type="Proteomes" id="UP001185012">
    <property type="component" value="Unassembled WGS sequence"/>
</dbReference>
<dbReference type="InterPro" id="IPR050659">
    <property type="entry name" value="Peptidase_M24B"/>
</dbReference>
<evidence type="ECO:0000259" key="4">
    <source>
        <dbReference type="Pfam" id="PF01321"/>
    </source>
</evidence>
<sequence length="356" mass="39361">MTTRLERLRKWLSKRNLEALLVTHPVNRRYLTGFTGSSGWVLVTGDRQVLISDFRYTEQGKEESPHFSFVDHGGNLLKEVARLCREAGVSTLAFEEAHLTVRVHRQLMEALEGVELRPVVQVVEELRQIKSEDEVAIIRQAASIVDTAFEKILEKIKPGVTEREIESHLEILMRKQGATSSSFDIIVASGPRSALPHGVASDRVMQRGDLVTLDFGALYQGYCSDMTRTVVLGPPADWQREIYGIVLEAQQKAVAAIRPGITGQEVDTVARDHINANGYGDQFGHSTGHGLGMEVHEAPTLSIRGKEPLEPGMVVTVEPGIYLPGRGGVRIEDDVCVTENGYEGLTFSPKELIILD</sequence>
<dbReference type="Gene3D" id="3.90.230.10">
    <property type="entry name" value="Creatinase/methionine aminopeptidase superfamily"/>
    <property type="match status" value="1"/>
</dbReference>
<accession>A0ABU1IIS4</accession>
<keyword evidence="6" id="KW-1185">Reference proteome</keyword>
<dbReference type="PRINTS" id="PR00599">
    <property type="entry name" value="MAPEPTIDASE"/>
</dbReference>
<proteinExistence type="predicted"/>
<dbReference type="InterPro" id="IPR000587">
    <property type="entry name" value="Creatinase_N"/>
</dbReference>
<dbReference type="GO" id="GO:0004177">
    <property type="term" value="F:aminopeptidase activity"/>
    <property type="evidence" value="ECO:0007669"/>
    <property type="project" value="UniProtKB-KW"/>
</dbReference>
<evidence type="ECO:0000313" key="5">
    <source>
        <dbReference type="EMBL" id="MDR6224670.1"/>
    </source>
</evidence>
<gene>
    <name evidence="5" type="ORF">JOE21_000658</name>
</gene>
<dbReference type="PROSITE" id="PS00491">
    <property type="entry name" value="PROLINE_PEPTIDASE"/>
    <property type="match status" value="1"/>
</dbReference>
<dbReference type="RefSeq" id="WP_309862188.1">
    <property type="nucleotide sequence ID" value="NZ_JAVDQG010000001.1"/>
</dbReference>
<dbReference type="Gene3D" id="3.40.350.10">
    <property type="entry name" value="Creatinase/prolidase N-terminal domain"/>
    <property type="match status" value="1"/>
</dbReference>
<dbReference type="EMBL" id="JAVDQG010000001">
    <property type="protein sequence ID" value="MDR6224670.1"/>
    <property type="molecule type" value="Genomic_DNA"/>
</dbReference>
<evidence type="ECO:0000259" key="3">
    <source>
        <dbReference type="Pfam" id="PF00557"/>
    </source>
</evidence>
<dbReference type="InterPro" id="IPR000994">
    <property type="entry name" value="Pept_M24"/>
</dbReference>
<evidence type="ECO:0000256" key="2">
    <source>
        <dbReference type="ARBA" id="ARBA00022801"/>
    </source>
</evidence>
<keyword evidence="1" id="KW-0479">Metal-binding</keyword>
<comment type="caution">
    <text evidence="5">The sequence shown here is derived from an EMBL/GenBank/DDBJ whole genome shotgun (WGS) entry which is preliminary data.</text>
</comment>
<reference evidence="5 6" key="1">
    <citation type="submission" date="2023-07" db="EMBL/GenBank/DDBJ databases">
        <title>Genomic Encyclopedia of Type Strains, Phase IV (KMG-IV): sequencing the most valuable type-strain genomes for metagenomic binning, comparative biology and taxonomic classification.</title>
        <authorList>
            <person name="Goeker M."/>
        </authorList>
    </citation>
    <scope>NUCLEOTIDE SEQUENCE [LARGE SCALE GENOMIC DNA]</scope>
    <source>
        <strain evidence="5 6">DSM 45903</strain>
    </source>
</reference>
<dbReference type="PANTHER" id="PTHR46112">
    <property type="entry name" value="AMINOPEPTIDASE"/>
    <property type="match status" value="1"/>
</dbReference>
<dbReference type="SUPFAM" id="SSF55920">
    <property type="entry name" value="Creatinase/aminopeptidase"/>
    <property type="match status" value="1"/>
</dbReference>
<dbReference type="InterPro" id="IPR001131">
    <property type="entry name" value="Peptidase_M24B_aminopep-P_CS"/>
</dbReference>
<keyword evidence="5" id="KW-0031">Aminopeptidase</keyword>
<feature type="domain" description="Peptidase M24" evidence="3">
    <location>
        <begin position="137"/>
        <end position="339"/>
    </location>
</feature>
<dbReference type="CDD" id="cd01092">
    <property type="entry name" value="APP-like"/>
    <property type="match status" value="1"/>
</dbReference>
<dbReference type="Pfam" id="PF01321">
    <property type="entry name" value="Creatinase_N"/>
    <property type="match status" value="1"/>
</dbReference>